<comment type="caution">
    <text evidence="2">The sequence shown here is derived from an EMBL/GenBank/DDBJ whole genome shotgun (WGS) entry which is preliminary data.</text>
</comment>
<evidence type="ECO:0000256" key="1">
    <source>
        <dbReference type="SAM" id="MobiDB-lite"/>
    </source>
</evidence>
<name>A0A917W692_9ACTN</name>
<gene>
    <name evidence="2" type="ORF">GCM10011575_27650</name>
</gene>
<organism evidence="2 3">
    <name type="scientific">Microlunatus endophyticus</name>
    <dbReference type="NCBI Taxonomy" id="1716077"/>
    <lineage>
        <taxon>Bacteria</taxon>
        <taxon>Bacillati</taxon>
        <taxon>Actinomycetota</taxon>
        <taxon>Actinomycetes</taxon>
        <taxon>Propionibacteriales</taxon>
        <taxon>Propionibacteriaceae</taxon>
        <taxon>Microlunatus</taxon>
    </lineage>
</organism>
<dbReference type="Proteomes" id="UP000613840">
    <property type="component" value="Unassembled WGS sequence"/>
</dbReference>
<evidence type="ECO:0000313" key="2">
    <source>
        <dbReference type="EMBL" id="GGL67618.1"/>
    </source>
</evidence>
<feature type="region of interest" description="Disordered" evidence="1">
    <location>
        <begin position="68"/>
        <end position="90"/>
    </location>
</feature>
<dbReference type="AlphaFoldDB" id="A0A917W692"/>
<proteinExistence type="predicted"/>
<keyword evidence="3" id="KW-1185">Reference proteome</keyword>
<dbReference type="EMBL" id="BMMZ01000006">
    <property type="protein sequence ID" value="GGL67618.1"/>
    <property type="molecule type" value="Genomic_DNA"/>
</dbReference>
<evidence type="ECO:0000313" key="3">
    <source>
        <dbReference type="Proteomes" id="UP000613840"/>
    </source>
</evidence>
<protein>
    <submittedName>
        <fullName evidence="2">Uncharacterized protein</fullName>
    </submittedName>
</protein>
<dbReference type="RefSeq" id="WP_188895945.1">
    <property type="nucleotide sequence ID" value="NZ_BMMZ01000006.1"/>
</dbReference>
<sequence>MDRTTPPFSRTEAIKAGLTPDRLAGPQYQRLFRGIYAGAGLAPDVRTRARAALRLAAPDGFASHHTAALPYGAVPPPSADTHVSRRTKTGRSVKRGLMVHLASESTTTIRFAGIPISTPEQCFLEIAAAGANLVELVVLGDSLVRKNRTTPQQLVDAAESSRGYRVRMARRAAGYVRDGVDSPMESRLLMLIVLAGLPEPKVNLILWTADGRYEFRFDLW</sequence>
<reference evidence="2" key="1">
    <citation type="journal article" date="2014" name="Int. J. Syst. Evol. Microbiol.">
        <title>Complete genome sequence of Corynebacterium casei LMG S-19264T (=DSM 44701T), isolated from a smear-ripened cheese.</title>
        <authorList>
            <consortium name="US DOE Joint Genome Institute (JGI-PGF)"/>
            <person name="Walter F."/>
            <person name="Albersmeier A."/>
            <person name="Kalinowski J."/>
            <person name="Ruckert C."/>
        </authorList>
    </citation>
    <scope>NUCLEOTIDE SEQUENCE</scope>
    <source>
        <strain evidence="2">CGMCC 4.7306</strain>
    </source>
</reference>
<reference evidence="2" key="2">
    <citation type="submission" date="2020-09" db="EMBL/GenBank/DDBJ databases">
        <authorList>
            <person name="Sun Q."/>
            <person name="Zhou Y."/>
        </authorList>
    </citation>
    <scope>NUCLEOTIDE SEQUENCE</scope>
    <source>
        <strain evidence="2">CGMCC 4.7306</strain>
    </source>
</reference>
<accession>A0A917W692</accession>